<dbReference type="GO" id="GO:0005975">
    <property type="term" value="P:carbohydrate metabolic process"/>
    <property type="evidence" value="ECO:0007669"/>
    <property type="project" value="InterPro"/>
</dbReference>
<dbReference type="KEGG" id="ffu:CLAFUR5_10966"/>
<keyword evidence="3" id="KW-1185">Reference proteome</keyword>
<proteinExistence type="predicted"/>
<dbReference type="GO" id="GO:0003824">
    <property type="term" value="F:catalytic activity"/>
    <property type="evidence" value="ECO:0007669"/>
    <property type="project" value="UniProtKB-ARBA"/>
</dbReference>
<dbReference type="SUPFAM" id="SSF48208">
    <property type="entry name" value="Six-hairpin glycosidases"/>
    <property type="match status" value="1"/>
</dbReference>
<dbReference type="GeneID" id="71990844"/>
<gene>
    <name evidence="2" type="ORF">CLAFUR5_10966</name>
</gene>
<evidence type="ECO:0000313" key="3">
    <source>
        <dbReference type="Proteomes" id="UP000756132"/>
    </source>
</evidence>
<accession>A0A9Q8PEV5</accession>
<dbReference type="Gene3D" id="1.50.10.10">
    <property type="match status" value="1"/>
</dbReference>
<evidence type="ECO:0000256" key="1">
    <source>
        <dbReference type="SAM" id="MobiDB-lite"/>
    </source>
</evidence>
<protein>
    <recommendedName>
        <fullName evidence="4">Six-hairpin glycosidase-like protein</fullName>
    </recommendedName>
</protein>
<name>A0A9Q8PEV5_PASFU</name>
<sequence>MMPSTVSRNYLLCFGIYAIAAAHIDREAVVRSYNPIRYASSNSTPLQVGNGNFAFGADVTGLQTFEPFNTLSSWCWHNSSLPTTVNQTTPSDFTGLDWWTHGRLVNYDQPNPAESDISQWMISNPQRVNFGRIGLWFGGVIVNESGLTEKLQTLDLYTGIITSSFKWNNERVEILTAADPDSSTVSIELTSNHIAKGLLGVFFDYPYMTDTNKFEDPFVGNWTSASSHKTNIVSQTASQACIRHDDDMTSYLTTIAWSTSGIFYRKDPEEHRYILRPRGAEKVSLTVSYHAQEDDRKGITNPSAGSTGWQSKDTQGVMSSSKSWWQRFWQQGAFVDLTRSHNTSAHELQRRVILSQYLLAVNSAGYDPPQESGLVNNGWYGKFHAEMFLWNIGHWARWGRRELLDRAVPGVYERFLDSSIERAGGQGYRGARWGKMLDPSGRSAPGEINSLLIWQQPHALHFAEYEWRDSPTVATLQKWNNVLFQTAEFMADYAYWNQSTSRFDLGPPIYPVSENTNPNMTINAAFELAYWRFGLGVAIEWQKRQSKPVPDHWERVYSNLAPLPVSDDTYVIYEGIPDMWNNSTYTEDHPSMLGLYGWLPPQQGFNISVMENTYQHVLHRWNLSYSYGWDFPMLSMSAARLGHVDQSVDFLLDAGFEFDDAGYPIGGARVPTPYMPASASLLWAMAFLAGGWDGDMGSKFPDEWKVEVEGFQPAL</sequence>
<organism evidence="2 3">
    <name type="scientific">Passalora fulva</name>
    <name type="common">Tomato leaf mold</name>
    <name type="synonym">Cladosporium fulvum</name>
    <dbReference type="NCBI Taxonomy" id="5499"/>
    <lineage>
        <taxon>Eukaryota</taxon>
        <taxon>Fungi</taxon>
        <taxon>Dikarya</taxon>
        <taxon>Ascomycota</taxon>
        <taxon>Pezizomycotina</taxon>
        <taxon>Dothideomycetes</taxon>
        <taxon>Dothideomycetidae</taxon>
        <taxon>Mycosphaerellales</taxon>
        <taxon>Mycosphaerellaceae</taxon>
        <taxon>Fulvia</taxon>
    </lineage>
</organism>
<evidence type="ECO:0000313" key="2">
    <source>
        <dbReference type="EMBL" id="UJO21216.1"/>
    </source>
</evidence>
<reference evidence="2" key="2">
    <citation type="journal article" date="2022" name="Microb. Genom.">
        <title>A chromosome-scale genome assembly of the tomato pathogen Cladosporium fulvum reveals a compartmentalized genome architecture and the presence of a dispensable chromosome.</title>
        <authorList>
            <person name="Zaccaron A.Z."/>
            <person name="Chen L.H."/>
            <person name="Samaras A."/>
            <person name="Stergiopoulos I."/>
        </authorList>
    </citation>
    <scope>NUCLEOTIDE SEQUENCE</scope>
    <source>
        <strain evidence="2">Race5_Kim</strain>
    </source>
</reference>
<feature type="compositionally biased region" description="Polar residues" evidence="1">
    <location>
        <begin position="300"/>
        <end position="315"/>
    </location>
</feature>
<evidence type="ECO:0008006" key="4">
    <source>
        <dbReference type="Google" id="ProtNLM"/>
    </source>
</evidence>
<dbReference type="InterPro" id="IPR008928">
    <property type="entry name" value="6-hairpin_glycosidase_sf"/>
</dbReference>
<dbReference type="EMBL" id="CP090170">
    <property type="protein sequence ID" value="UJO21216.1"/>
    <property type="molecule type" value="Genomic_DNA"/>
</dbReference>
<reference evidence="2" key="1">
    <citation type="submission" date="2021-12" db="EMBL/GenBank/DDBJ databases">
        <authorList>
            <person name="Zaccaron A."/>
            <person name="Stergiopoulos I."/>
        </authorList>
    </citation>
    <scope>NUCLEOTIDE SEQUENCE</scope>
    <source>
        <strain evidence="2">Race5_Kim</strain>
    </source>
</reference>
<dbReference type="OrthoDB" id="3534988at2759"/>
<dbReference type="Proteomes" id="UP000756132">
    <property type="component" value="Chromosome 8"/>
</dbReference>
<feature type="region of interest" description="Disordered" evidence="1">
    <location>
        <begin position="294"/>
        <end position="315"/>
    </location>
</feature>
<dbReference type="AlphaFoldDB" id="A0A9Q8PEV5"/>
<dbReference type="InterPro" id="IPR012341">
    <property type="entry name" value="6hp_glycosidase-like_sf"/>
</dbReference>
<dbReference type="RefSeq" id="XP_047765582.1">
    <property type="nucleotide sequence ID" value="XM_047910114.1"/>
</dbReference>